<gene>
    <name evidence="3" type="ORF">QQ008_26310</name>
</gene>
<name>A0ABT8KVW7_9BACT</name>
<protein>
    <recommendedName>
        <fullName evidence="2">CBU-0592-like domain-containing protein</fullName>
    </recommendedName>
</protein>
<evidence type="ECO:0000313" key="4">
    <source>
        <dbReference type="Proteomes" id="UP001172082"/>
    </source>
</evidence>
<evidence type="ECO:0000259" key="2">
    <source>
        <dbReference type="Pfam" id="PF26604"/>
    </source>
</evidence>
<feature type="transmembrane region" description="Helical" evidence="1">
    <location>
        <begin position="6"/>
        <end position="22"/>
    </location>
</feature>
<dbReference type="NCBIfam" id="NF047864">
    <property type="entry name" value="CBU_0592_membra"/>
    <property type="match status" value="1"/>
</dbReference>
<feature type="transmembrane region" description="Helical" evidence="1">
    <location>
        <begin position="56"/>
        <end position="74"/>
    </location>
</feature>
<dbReference type="InterPro" id="IPR058058">
    <property type="entry name" value="CBU_0592-like"/>
</dbReference>
<accession>A0ABT8KVW7</accession>
<keyword evidence="1" id="KW-1133">Transmembrane helix</keyword>
<organism evidence="3 4">
    <name type="scientific">Splendidivirga corallicola</name>
    <dbReference type="NCBI Taxonomy" id="3051826"/>
    <lineage>
        <taxon>Bacteria</taxon>
        <taxon>Pseudomonadati</taxon>
        <taxon>Bacteroidota</taxon>
        <taxon>Cytophagia</taxon>
        <taxon>Cytophagales</taxon>
        <taxon>Splendidivirgaceae</taxon>
        <taxon>Splendidivirga</taxon>
    </lineage>
</organism>
<dbReference type="Pfam" id="PF26604">
    <property type="entry name" value="CBU_0592"/>
    <property type="match status" value="1"/>
</dbReference>
<comment type="caution">
    <text evidence="3">The sequence shown here is derived from an EMBL/GenBank/DDBJ whole genome shotgun (WGS) entry which is preliminary data.</text>
</comment>
<keyword evidence="1" id="KW-0472">Membrane</keyword>
<evidence type="ECO:0000256" key="1">
    <source>
        <dbReference type="SAM" id="Phobius"/>
    </source>
</evidence>
<sequence>MYEIIGWTGAIFFISAYFLLSIKKLKADKIPYQLMNVIGGLCLVINSYHLNDNPTLITNFVWMCIGLFAIIGIVRKAKLNSGPEA</sequence>
<proteinExistence type="predicted"/>
<keyword evidence="1" id="KW-0812">Transmembrane</keyword>
<dbReference type="EMBL" id="JAUJEA010000014">
    <property type="protein sequence ID" value="MDN5204931.1"/>
    <property type="molecule type" value="Genomic_DNA"/>
</dbReference>
<evidence type="ECO:0000313" key="3">
    <source>
        <dbReference type="EMBL" id="MDN5204931.1"/>
    </source>
</evidence>
<dbReference type="RefSeq" id="WP_346754954.1">
    <property type="nucleotide sequence ID" value="NZ_JAUJEA010000014.1"/>
</dbReference>
<feature type="transmembrane region" description="Helical" evidence="1">
    <location>
        <begin position="34"/>
        <end position="50"/>
    </location>
</feature>
<reference evidence="3" key="1">
    <citation type="submission" date="2023-06" db="EMBL/GenBank/DDBJ databases">
        <title>Genomic of Parafulvivirga corallium.</title>
        <authorList>
            <person name="Wang G."/>
        </authorList>
    </citation>
    <scope>NUCLEOTIDE SEQUENCE</scope>
    <source>
        <strain evidence="3">BMA10</strain>
    </source>
</reference>
<keyword evidence="4" id="KW-1185">Reference proteome</keyword>
<feature type="domain" description="CBU-0592-like" evidence="2">
    <location>
        <begin position="2"/>
        <end position="76"/>
    </location>
</feature>
<dbReference type="Proteomes" id="UP001172082">
    <property type="component" value="Unassembled WGS sequence"/>
</dbReference>